<dbReference type="GO" id="GO:0004674">
    <property type="term" value="F:protein serine/threonine kinase activity"/>
    <property type="evidence" value="ECO:0007669"/>
    <property type="project" value="UniProtKB-EC"/>
</dbReference>
<dbReference type="SUPFAM" id="SSF56112">
    <property type="entry name" value="Protein kinase-like (PK-like)"/>
    <property type="match status" value="1"/>
</dbReference>
<accession>A0A2G5S9Y8</accession>
<comment type="caution">
    <text evidence="3">The sequence shown here is derived from an EMBL/GenBank/DDBJ whole genome shotgun (WGS) entry which is preliminary data.</text>
</comment>
<dbReference type="OrthoDB" id="5815349at2759"/>
<evidence type="ECO:0000259" key="2">
    <source>
        <dbReference type="PROSITE" id="PS50011"/>
    </source>
</evidence>
<dbReference type="PANTHER" id="PTHR11909">
    <property type="entry name" value="CASEIN KINASE-RELATED"/>
    <property type="match status" value="1"/>
</dbReference>
<dbReference type="Proteomes" id="UP000230233">
    <property type="component" value="Unassembled WGS sequence"/>
</dbReference>
<protein>
    <recommendedName>
        <fullName evidence="1">non-specific serine/threonine protein kinase</fullName>
        <ecNumber evidence="1">2.7.11.1</ecNumber>
    </recommendedName>
</protein>
<proteinExistence type="predicted"/>
<evidence type="ECO:0000256" key="1">
    <source>
        <dbReference type="ARBA" id="ARBA00012513"/>
    </source>
</evidence>
<keyword evidence="4" id="KW-1185">Reference proteome</keyword>
<feature type="domain" description="Protein kinase" evidence="2">
    <location>
        <begin position="16"/>
        <end position="287"/>
    </location>
</feature>
<dbReference type="GO" id="GO:0005524">
    <property type="term" value="F:ATP binding"/>
    <property type="evidence" value="ECO:0007669"/>
    <property type="project" value="InterPro"/>
</dbReference>
<evidence type="ECO:0000313" key="4">
    <source>
        <dbReference type="Proteomes" id="UP000230233"/>
    </source>
</evidence>
<dbReference type="InterPro" id="IPR000719">
    <property type="entry name" value="Prot_kinase_dom"/>
</dbReference>
<dbReference type="InterPro" id="IPR011009">
    <property type="entry name" value="Kinase-like_dom_sf"/>
</dbReference>
<name>A0A2G5S9Y8_9PELO</name>
<dbReference type="EMBL" id="PDUG01000037">
    <property type="protein sequence ID" value="PIC11885.1"/>
    <property type="molecule type" value="Genomic_DNA"/>
</dbReference>
<dbReference type="Pfam" id="PF00069">
    <property type="entry name" value="Pkinase"/>
    <property type="match status" value="1"/>
</dbReference>
<dbReference type="SMART" id="SM00220">
    <property type="entry name" value="S_TKc"/>
    <property type="match status" value="1"/>
</dbReference>
<reference evidence="4" key="1">
    <citation type="submission" date="2017-10" db="EMBL/GenBank/DDBJ databases">
        <title>Rapid genome shrinkage in a self-fertile nematode reveals novel sperm competition proteins.</title>
        <authorList>
            <person name="Yin D."/>
            <person name="Schwarz E.M."/>
            <person name="Thomas C.G."/>
            <person name="Felde R.L."/>
            <person name="Korf I.F."/>
            <person name="Cutter A.D."/>
            <person name="Schartner C.M."/>
            <person name="Ralston E.J."/>
            <person name="Meyer B.J."/>
            <person name="Haag E.S."/>
        </authorList>
    </citation>
    <scope>NUCLEOTIDE SEQUENCE [LARGE SCALE GENOMIC DNA]</scope>
    <source>
        <strain evidence="4">JU1422</strain>
    </source>
</reference>
<dbReference type="InterPro" id="IPR050235">
    <property type="entry name" value="CK1_Ser-Thr_kinase"/>
</dbReference>
<dbReference type="InterPro" id="IPR008271">
    <property type="entry name" value="Ser/Thr_kinase_AS"/>
</dbReference>
<dbReference type="EC" id="2.7.11.1" evidence="1"/>
<dbReference type="PROSITE" id="PS50011">
    <property type="entry name" value="PROTEIN_KINASE_DOM"/>
    <property type="match status" value="1"/>
</dbReference>
<dbReference type="STRING" id="1611254.A0A2G5S9Y8"/>
<organism evidence="3 4">
    <name type="scientific">Caenorhabditis nigoni</name>
    <dbReference type="NCBI Taxonomy" id="1611254"/>
    <lineage>
        <taxon>Eukaryota</taxon>
        <taxon>Metazoa</taxon>
        <taxon>Ecdysozoa</taxon>
        <taxon>Nematoda</taxon>
        <taxon>Chromadorea</taxon>
        <taxon>Rhabditida</taxon>
        <taxon>Rhabditina</taxon>
        <taxon>Rhabditomorpha</taxon>
        <taxon>Rhabditoidea</taxon>
        <taxon>Rhabditidae</taxon>
        <taxon>Peloderinae</taxon>
        <taxon>Caenorhabditis</taxon>
    </lineage>
</organism>
<dbReference type="AlphaFoldDB" id="A0A2G5S9Y8"/>
<dbReference type="PROSITE" id="PS00108">
    <property type="entry name" value="PROTEIN_KINASE_ST"/>
    <property type="match status" value="1"/>
</dbReference>
<evidence type="ECO:0000313" key="3">
    <source>
        <dbReference type="EMBL" id="PIC11885.1"/>
    </source>
</evidence>
<dbReference type="Gene3D" id="1.10.510.10">
    <property type="entry name" value="Transferase(Phosphotransferase) domain 1"/>
    <property type="match status" value="1"/>
</dbReference>
<gene>
    <name evidence="3" type="ORF">B9Z55_028793</name>
</gene>
<sequence length="287" mass="32711">MVFQAGQLVTVGKNRYQIAGKLGSGSYGSVYKANDLNEAREKAIKAIEGVDSDIQEVRALKRLAQVESVQKLFETFVFAGHVCLVMECYLADLGSIAEKQHFSQRLTCKVGFKLIDILRRVHYFGVLHRDLKPENLMISFDGRKAELKLIDFGISAFFMDQNRQIQEVRGNDYKFKVAPYSSLNMSFGRPVTEHDDLEMALYLLMSLRKLNPFIGGSTTEKESFHKSPELVLHGKNKFLLSLTHLLFKQQTTKSIHYVEMLQCLKNSAKFNEKSRFTVGFGKRISLH</sequence>